<dbReference type="Pfam" id="PF07587">
    <property type="entry name" value="PSD1"/>
    <property type="match status" value="1"/>
</dbReference>
<evidence type="ECO:0000259" key="1">
    <source>
        <dbReference type="Pfam" id="PF07583"/>
    </source>
</evidence>
<dbReference type="PATRIC" id="fig|993517.3.peg.1821"/>
<dbReference type="Pfam" id="PF07583">
    <property type="entry name" value="PSCyt2"/>
    <property type="match status" value="1"/>
</dbReference>
<dbReference type="EMBL" id="AMCW01000040">
    <property type="protein sequence ID" value="EKK02985.1"/>
    <property type="molecule type" value="Genomic_DNA"/>
</dbReference>
<organism evidence="4 5">
    <name type="scientific">Rhodopirellula baltica SH28</name>
    <dbReference type="NCBI Taxonomy" id="993517"/>
    <lineage>
        <taxon>Bacteria</taxon>
        <taxon>Pseudomonadati</taxon>
        <taxon>Planctomycetota</taxon>
        <taxon>Planctomycetia</taxon>
        <taxon>Pirellulales</taxon>
        <taxon>Pirellulaceae</taxon>
        <taxon>Rhodopirellula</taxon>
    </lineage>
</organism>
<dbReference type="InterPro" id="IPR022655">
    <property type="entry name" value="DUF1553"/>
</dbReference>
<evidence type="ECO:0000313" key="5">
    <source>
        <dbReference type="Proteomes" id="UP000007993"/>
    </source>
</evidence>
<name>K5CG64_RHOBT</name>
<accession>K5CG64</accession>
<comment type="caution">
    <text evidence="4">The sequence shown here is derived from an EMBL/GenBank/DDBJ whole genome shotgun (WGS) entry which is preliminary data.</text>
</comment>
<dbReference type="InterPro" id="IPR011429">
    <property type="entry name" value="Cyt_c_Planctomycete-type"/>
</dbReference>
<dbReference type="PANTHER" id="PTHR35889">
    <property type="entry name" value="CYCLOINULO-OLIGOSACCHARIDE FRUCTANOTRANSFERASE-RELATED"/>
    <property type="match status" value="1"/>
</dbReference>
<evidence type="ECO:0000313" key="4">
    <source>
        <dbReference type="EMBL" id="EKK02985.1"/>
    </source>
</evidence>
<evidence type="ECO:0000259" key="3">
    <source>
        <dbReference type="Pfam" id="PF07635"/>
    </source>
</evidence>
<gene>
    <name evidence="4" type="ORF">RBSH_01678</name>
</gene>
<dbReference type="AlphaFoldDB" id="K5CG64"/>
<evidence type="ECO:0000259" key="2">
    <source>
        <dbReference type="Pfam" id="PF07587"/>
    </source>
</evidence>
<dbReference type="RefSeq" id="WP_007331543.1">
    <property type="nucleotide sequence ID" value="NZ_AMCW01000040.1"/>
</dbReference>
<feature type="domain" description="DUF1549" evidence="1">
    <location>
        <begin position="207"/>
        <end position="415"/>
    </location>
</feature>
<sequence length="948" mass="107173">MTHDRMRVRILTTIRKPLTLWLLAILMIGQLFADDNAESSSVSESEALFVRRVALLLREKCLGCHGQDPDLIEGSLDLRSFAGLEVGGDSGEGAVVPGEPELSPLYLASTRTSDDWSEMPPKESEQLSKQQLEWLRDWIASGAVWPDKGRVAEIQAFYEDEWSAEDGITVATSGGLDEHWTNRKYDPAGLWAYQPVQKPERKTDRNPIDVLIEADWTDANDVAPRADRRTLIRRATYDLTGLPPTPSDVKRFLQDPADDHAAFEKLVERLLQSPHYGERMAQHWLDVVRYADSSGFANDFERGNAWRYRDYVIRSFNEDKPYDQFIREQIAGDEIDPNDPECLIATGFLRMGPWELTSMEVAKVARQRFLDDVTNSVGETFLGHSLQCARCHDHKFDPIPTRDYYSVQSVFATTQLAERKAEFLDDENQAGFDEKRYLDRSKQIHKRTLEEIEQVLLDNSQIWFAENSKDPAAWNKELKRLRSDGKTNSLFTSARNAMRAAGVPETDYPPKLVGFTPEQLGKERVARKGLQRLRWEQDRYQPYALAVYSGRTVSRTSVMSPIRMPQDRLKKGELESSVILTGGDPFSAGEAVSPGVLSVIENQVAADIPVAIEGRRAAFANWVAAPANPLTSRVIVNRLWQWHFGDAIAGNANNFGATGKPPAHPELLDWLAATLVEENWSIKAMHRRIMNSDVYCRSTSSASAQPYMGFQPRRLSAEELRDSMLAVTGELNPVRGGIPCRPEINQEVALQPRQVMGTFAAAWVPNPKPKERHRRSIYVLKLRGLIDPFLEVFNVPSPDFSCERRSASTVTPQVFSLFNGQSTHARALALADRVRRETHSDEEAIARCFELVLSRSPSSEEVEEMLTHWSRVNEILPASPPEPDRPPLEVVRKAVEENTGEKFEFVERLHANVDFQPDLQPADVDRQTRALADVCLVLLNCNEFVYVY</sequence>
<protein>
    <submittedName>
        <fullName evidence="4">Protein containing planctomycete cytochrome C domain protein</fullName>
    </submittedName>
</protein>
<dbReference type="Pfam" id="PF07635">
    <property type="entry name" value="PSCyt1"/>
    <property type="match status" value="1"/>
</dbReference>
<reference evidence="4 5" key="1">
    <citation type="journal article" date="2013" name="Mar. Genomics">
        <title>Expression of sulfatases in Rhodopirellula baltica and the diversity of sulfatases in the genus Rhodopirellula.</title>
        <authorList>
            <person name="Wegner C.E."/>
            <person name="Richter-Heitmann T."/>
            <person name="Klindworth A."/>
            <person name="Klockow C."/>
            <person name="Richter M."/>
            <person name="Achstetter T."/>
            <person name="Glockner F.O."/>
            <person name="Harder J."/>
        </authorList>
    </citation>
    <scope>NUCLEOTIDE SEQUENCE [LARGE SCALE GENOMIC DNA]</scope>
    <source>
        <strain evidence="4 5">SH28</strain>
    </source>
</reference>
<proteinExistence type="predicted"/>
<feature type="domain" description="Cytochrome C Planctomycete-type" evidence="3">
    <location>
        <begin position="61"/>
        <end position="123"/>
    </location>
</feature>
<dbReference type="Proteomes" id="UP000007993">
    <property type="component" value="Unassembled WGS sequence"/>
</dbReference>
<dbReference type="InterPro" id="IPR011444">
    <property type="entry name" value="DUF1549"/>
</dbReference>
<feature type="domain" description="DUF1553" evidence="2">
    <location>
        <begin position="615"/>
        <end position="867"/>
    </location>
</feature>
<dbReference type="PANTHER" id="PTHR35889:SF3">
    <property type="entry name" value="F-BOX DOMAIN-CONTAINING PROTEIN"/>
    <property type="match status" value="1"/>
</dbReference>